<organism evidence="11 12">
    <name type="scientific">Fimbriimonas ginsengisoli</name>
    <dbReference type="NCBI Taxonomy" id="1005039"/>
    <lineage>
        <taxon>Bacteria</taxon>
        <taxon>Bacillati</taxon>
        <taxon>Armatimonadota</taxon>
        <taxon>Fimbriimonadia</taxon>
        <taxon>Fimbriimonadales</taxon>
        <taxon>Fimbriimonadaceae</taxon>
        <taxon>Fimbriimonas</taxon>
    </lineage>
</organism>
<keyword evidence="7 10" id="KW-0472">Membrane</keyword>
<protein>
    <recommendedName>
        <fullName evidence="10">ATP synthase gamma chain</fullName>
    </recommendedName>
    <alternativeName>
        <fullName evidence="10">ATP synthase F1 sector gamma subunit</fullName>
    </alternativeName>
    <alternativeName>
        <fullName evidence="10">F-ATPase gamma subunit</fullName>
    </alternativeName>
</protein>
<dbReference type="EMBL" id="JACOSL010000040">
    <property type="protein sequence ID" value="MBI1756838.1"/>
    <property type="molecule type" value="Genomic_DNA"/>
</dbReference>
<dbReference type="NCBIfam" id="TIGR01146">
    <property type="entry name" value="ATPsyn_F1gamma"/>
    <property type="match status" value="1"/>
</dbReference>
<dbReference type="GO" id="GO:0046933">
    <property type="term" value="F:proton-transporting ATP synthase activity, rotational mechanism"/>
    <property type="evidence" value="ECO:0007669"/>
    <property type="project" value="UniProtKB-UniRule"/>
</dbReference>
<evidence type="ECO:0000256" key="8">
    <source>
        <dbReference type="ARBA" id="ARBA00023196"/>
    </source>
</evidence>
<accession>A0A931PTX0</accession>
<dbReference type="GO" id="GO:0005886">
    <property type="term" value="C:plasma membrane"/>
    <property type="evidence" value="ECO:0007669"/>
    <property type="project" value="UniProtKB-SubCell"/>
</dbReference>
<evidence type="ECO:0000256" key="1">
    <source>
        <dbReference type="ARBA" id="ARBA00003456"/>
    </source>
</evidence>
<dbReference type="InterPro" id="IPR000131">
    <property type="entry name" value="ATP_synth_F1_gsu"/>
</dbReference>
<dbReference type="InterPro" id="IPR035968">
    <property type="entry name" value="ATP_synth_F1_ATPase_gsu"/>
</dbReference>
<keyword evidence="4 10" id="KW-0813">Transport</keyword>
<evidence type="ECO:0000256" key="9">
    <source>
        <dbReference type="ARBA" id="ARBA00023310"/>
    </source>
</evidence>
<evidence type="ECO:0000313" key="11">
    <source>
        <dbReference type="EMBL" id="MBI1756838.1"/>
    </source>
</evidence>
<comment type="subcellular location">
    <subcellularLocation>
        <location evidence="10">Cell membrane</location>
        <topology evidence="10">Peripheral membrane protein</topology>
    </subcellularLocation>
    <subcellularLocation>
        <location evidence="2">Membrane</location>
        <topology evidence="2">Peripheral membrane protein</topology>
    </subcellularLocation>
</comment>
<keyword evidence="6 10" id="KW-0406">Ion transport</keyword>
<dbReference type="GO" id="GO:0045259">
    <property type="term" value="C:proton-transporting ATP synthase complex"/>
    <property type="evidence" value="ECO:0007669"/>
    <property type="project" value="UniProtKB-KW"/>
</dbReference>
<comment type="caution">
    <text evidence="11">The sequence shown here is derived from an EMBL/GenBank/DDBJ whole genome shotgun (WGS) entry which is preliminary data.</text>
</comment>
<dbReference type="AlphaFoldDB" id="A0A931PTX0"/>
<evidence type="ECO:0000256" key="5">
    <source>
        <dbReference type="ARBA" id="ARBA00022781"/>
    </source>
</evidence>
<evidence type="ECO:0000256" key="10">
    <source>
        <dbReference type="HAMAP-Rule" id="MF_00815"/>
    </source>
</evidence>
<dbReference type="Proteomes" id="UP000727962">
    <property type="component" value="Unassembled WGS sequence"/>
</dbReference>
<dbReference type="GO" id="GO:0042777">
    <property type="term" value="P:proton motive force-driven plasma membrane ATP synthesis"/>
    <property type="evidence" value="ECO:0007669"/>
    <property type="project" value="UniProtKB-UniRule"/>
</dbReference>
<gene>
    <name evidence="10 11" type="primary">atpG</name>
    <name evidence="11" type="ORF">HYR64_07005</name>
</gene>
<dbReference type="Pfam" id="PF00231">
    <property type="entry name" value="ATP-synt"/>
    <property type="match status" value="1"/>
</dbReference>
<sequence length="284" mass="30969">MATLKQIRKRIRTATNIQQITRAMKLVAAARLRRATERVLEARPYSEKLRGLMGSLASTGDLPPHPLLERREVRRIGVILISSDRGLAGSFNTNLIRKTADFAAAQTIPVRLITMGKKGTVFFTRRGYDVAKSMSIPAAGARLSDAVEITTFAREQFESGEVDAIYICYSKFLSAMRQLPQLVQLLPIEPPEGEAGAGAGLEFEPSPEAILGTLLPRYFQTLVWQAMLESTASQFGAQMTAMTSATDNAGKMISSLTLKANRERQAAITKEILEVVGGAEALKA</sequence>
<keyword evidence="10" id="KW-1003">Cell membrane</keyword>
<dbReference type="HAMAP" id="MF_00815">
    <property type="entry name" value="ATP_synth_gamma_bact"/>
    <property type="match status" value="1"/>
</dbReference>
<dbReference type="PRINTS" id="PR00126">
    <property type="entry name" value="ATPASEGAMMA"/>
</dbReference>
<proteinExistence type="inferred from homology"/>
<keyword evidence="8 10" id="KW-0139">CF(1)</keyword>
<name>A0A931PTX0_FIMGI</name>
<evidence type="ECO:0000256" key="7">
    <source>
        <dbReference type="ARBA" id="ARBA00023136"/>
    </source>
</evidence>
<dbReference type="PANTHER" id="PTHR11693">
    <property type="entry name" value="ATP SYNTHASE GAMMA CHAIN"/>
    <property type="match status" value="1"/>
</dbReference>
<dbReference type="Gene3D" id="1.10.287.80">
    <property type="entry name" value="ATP synthase, gamma subunit, helix hairpin domain"/>
    <property type="match status" value="2"/>
</dbReference>
<dbReference type="PROSITE" id="PS00153">
    <property type="entry name" value="ATPASE_GAMMA"/>
    <property type="match status" value="1"/>
</dbReference>
<evidence type="ECO:0000256" key="4">
    <source>
        <dbReference type="ARBA" id="ARBA00022448"/>
    </source>
</evidence>
<evidence type="ECO:0000256" key="2">
    <source>
        <dbReference type="ARBA" id="ARBA00004170"/>
    </source>
</evidence>
<dbReference type="GO" id="GO:0005524">
    <property type="term" value="F:ATP binding"/>
    <property type="evidence" value="ECO:0007669"/>
    <property type="project" value="UniProtKB-UniRule"/>
</dbReference>
<keyword evidence="5 10" id="KW-0375">Hydrogen ion transport</keyword>
<evidence type="ECO:0000256" key="6">
    <source>
        <dbReference type="ARBA" id="ARBA00023065"/>
    </source>
</evidence>
<comment type="function">
    <text evidence="1 10">Produces ATP from ADP in the presence of a proton gradient across the membrane. The gamma chain is believed to be important in regulating ATPase activity and the flow of protons through the CF(0) complex.</text>
</comment>
<dbReference type="PANTHER" id="PTHR11693:SF22">
    <property type="entry name" value="ATP SYNTHASE SUBUNIT GAMMA, MITOCHONDRIAL"/>
    <property type="match status" value="1"/>
</dbReference>
<dbReference type="Gene3D" id="3.40.1380.10">
    <property type="match status" value="1"/>
</dbReference>
<evidence type="ECO:0000313" key="12">
    <source>
        <dbReference type="Proteomes" id="UP000727962"/>
    </source>
</evidence>
<dbReference type="InterPro" id="IPR023632">
    <property type="entry name" value="ATP_synth_F1_gsu_CS"/>
</dbReference>
<comment type="subunit">
    <text evidence="10">F-type ATPases have 2 components, CF(1) - the catalytic core - and CF(0) - the membrane proton channel. CF(1) has five subunits: alpha(3), beta(3), gamma(1), delta(1), epsilon(1). CF(0) has three main subunits: a, b and c.</text>
</comment>
<dbReference type="SUPFAM" id="SSF52943">
    <property type="entry name" value="ATP synthase (F1-ATPase), gamma subunit"/>
    <property type="match status" value="1"/>
</dbReference>
<comment type="similarity">
    <text evidence="3 10">Belongs to the ATPase gamma chain family.</text>
</comment>
<reference evidence="11" key="1">
    <citation type="submission" date="2020-07" db="EMBL/GenBank/DDBJ databases">
        <title>Huge and variable diversity of episymbiotic CPR bacteria and DPANN archaea in groundwater ecosystems.</title>
        <authorList>
            <person name="He C.Y."/>
            <person name="Keren R."/>
            <person name="Whittaker M."/>
            <person name="Farag I.F."/>
            <person name="Doudna J."/>
            <person name="Cate J.H.D."/>
            <person name="Banfield J.F."/>
        </authorList>
    </citation>
    <scope>NUCLEOTIDE SEQUENCE</scope>
    <source>
        <strain evidence="11">NC_groundwater_17_Pr7_B-0.1um_64_12</strain>
    </source>
</reference>
<keyword evidence="9 10" id="KW-0066">ATP synthesis</keyword>
<dbReference type="CDD" id="cd12151">
    <property type="entry name" value="F1-ATPase_gamma"/>
    <property type="match status" value="1"/>
</dbReference>
<evidence type="ECO:0000256" key="3">
    <source>
        <dbReference type="ARBA" id="ARBA00007681"/>
    </source>
</evidence>